<dbReference type="AlphaFoldDB" id="A0A445AW66"/>
<proteinExistence type="predicted"/>
<dbReference type="Pfam" id="PF03949">
    <property type="entry name" value="Malic_M"/>
    <property type="match status" value="1"/>
</dbReference>
<evidence type="ECO:0000313" key="3">
    <source>
        <dbReference type="Proteomes" id="UP000289738"/>
    </source>
</evidence>
<protein>
    <recommendedName>
        <fullName evidence="1">Malic enzyme NAD-binding domain-containing protein</fullName>
    </recommendedName>
</protein>
<dbReference type="GO" id="GO:0005739">
    <property type="term" value="C:mitochondrion"/>
    <property type="evidence" value="ECO:0007669"/>
    <property type="project" value="TreeGrafter"/>
</dbReference>
<feature type="domain" description="Malic enzyme NAD-binding" evidence="1">
    <location>
        <begin position="1"/>
        <end position="142"/>
    </location>
</feature>
<evidence type="ECO:0000313" key="2">
    <source>
        <dbReference type="EMBL" id="RYR30678.1"/>
    </source>
</evidence>
<dbReference type="PANTHER" id="PTHR23406:SF73">
    <property type="entry name" value="NAD-DEPENDENT MALIC ENZYME 2, MITOCHONDRIAL"/>
    <property type="match status" value="1"/>
</dbReference>
<evidence type="ECO:0000259" key="1">
    <source>
        <dbReference type="SMART" id="SM00919"/>
    </source>
</evidence>
<dbReference type="GO" id="GO:0051287">
    <property type="term" value="F:NAD binding"/>
    <property type="evidence" value="ECO:0007669"/>
    <property type="project" value="InterPro"/>
</dbReference>
<dbReference type="EMBL" id="SDMP01000011">
    <property type="protein sequence ID" value="RYR30678.1"/>
    <property type="molecule type" value="Genomic_DNA"/>
</dbReference>
<dbReference type="InterPro" id="IPR036291">
    <property type="entry name" value="NAD(P)-bd_dom_sf"/>
</dbReference>
<dbReference type="STRING" id="3818.A0A445AW66"/>
<dbReference type="GO" id="GO:0006108">
    <property type="term" value="P:malate metabolic process"/>
    <property type="evidence" value="ECO:0007669"/>
    <property type="project" value="TreeGrafter"/>
</dbReference>
<dbReference type="Gene3D" id="3.40.50.720">
    <property type="entry name" value="NAD(P)-binding Rossmann-like Domain"/>
    <property type="match status" value="1"/>
</dbReference>
<reference evidence="2 3" key="1">
    <citation type="submission" date="2019-01" db="EMBL/GenBank/DDBJ databases">
        <title>Sequencing of cultivated peanut Arachis hypogaea provides insights into genome evolution and oil improvement.</title>
        <authorList>
            <person name="Chen X."/>
        </authorList>
    </citation>
    <scope>NUCLEOTIDE SEQUENCE [LARGE SCALE GENOMIC DNA]</scope>
    <source>
        <strain evidence="3">cv. Fuhuasheng</strain>
        <tissue evidence="2">Leaves</tissue>
    </source>
</reference>
<comment type="caution">
    <text evidence="2">The sequence shown here is derived from an EMBL/GenBank/DDBJ whole genome shotgun (WGS) entry which is preliminary data.</text>
</comment>
<dbReference type="GO" id="GO:0004471">
    <property type="term" value="F:malate dehydrogenase (decarboxylating) (NAD+) activity"/>
    <property type="evidence" value="ECO:0007669"/>
    <property type="project" value="TreeGrafter"/>
</dbReference>
<dbReference type="SUPFAM" id="SSF51735">
    <property type="entry name" value="NAD(P)-binding Rossmann-fold domains"/>
    <property type="match status" value="1"/>
</dbReference>
<accession>A0A445AW66</accession>
<gene>
    <name evidence="2" type="ORF">Ahy_B01g055433</name>
</gene>
<dbReference type="SMART" id="SM00919">
    <property type="entry name" value="Malic_M"/>
    <property type="match status" value="1"/>
</dbReference>
<name>A0A445AW66_ARAHY</name>
<organism evidence="2 3">
    <name type="scientific">Arachis hypogaea</name>
    <name type="common">Peanut</name>
    <dbReference type="NCBI Taxonomy" id="3818"/>
    <lineage>
        <taxon>Eukaryota</taxon>
        <taxon>Viridiplantae</taxon>
        <taxon>Streptophyta</taxon>
        <taxon>Embryophyta</taxon>
        <taxon>Tracheophyta</taxon>
        <taxon>Spermatophyta</taxon>
        <taxon>Magnoliopsida</taxon>
        <taxon>eudicotyledons</taxon>
        <taxon>Gunneridae</taxon>
        <taxon>Pentapetalae</taxon>
        <taxon>rosids</taxon>
        <taxon>fabids</taxon>
        <taxon>Fabales</taxon>
        <taxon>Fabaceae</taxon>
        <taxon>Papilionoideae</taxon>
        <taxon>50 kb inversion clade</taxon>
        <taxon>dalbergioids sensu lato</taxon>
        <taxon>Dalbergieae</taxon>
        <taxon>Pterocarpus clade</taxon>
        <taxon>Arachis</taxon>
    </lineage>
</organism>
<dbReference type="PANTHER" id="PTHR23406">
    <property type="entry name" value="MALIC ENZYME-RELATED"/>
    <property type="match status" value="1"/>
</dbReference>
<sequence>MILKTIILVKKVRPHVLLGLSGVGGNFNEEVLKAMKESVSTKPAIFSMSSPTMNAECTAIDAFKHAGGDIVFGSGSPFENVDLGNGKVGHVNQANNMYLFLGIGLGSLLSGARLITDGMLQAAECIRSVTAEVGAVVEENLAEGEENFAEGHGGEGEGSNAMEAASAVVPAGGGGGGYGGGGYV</sequence>
<dbReference type="Proteomes" id="UP000289738">
    <property type="component" value="Chromosome B01"/>
</dbReference>
<keyword evidence="3" id="KW-1185">Reference proteome</keyword>
<dbReference type="InterPro" id="IPR012302">
    <property type="entry name" value="Malic_NAD-bd"/>
</dbReference>